<dbReference type="RefSeq" id="WP_127006903.1">
    <property type="nucleotide sequence ID" value="NZ_RQUZ01000001.1"/>
</dbReference>
<dbReference type="PANTHER" id="PTHR33908:SF3">
    <property type="entry name" value="UNDECAPRENYL PHOSPHATE-ALPHA-4-AMINO-4-DEOXY-L-ARABINOSE ARABINOSYL TRANSFERASE"/>
    <property type="match status" value="1"/>
</dbReference>
<keyword evidence="2" id="KW-1003">Cell membrane</keyword>
<dbReference type="Pfam" id="PF13231">
    <property type="entry name" value="PMT_2"/>
    <property type="match status" value="1"/>
</dbReference>
<dbReference type="InterPro" id="IPR038731">
    <property type="entry name" value="RgtA/B/C-like"/>
</dbReference>
<feature type="transmembrane region" description="Helical" evidence="8">
    <location>
        <begin position="341"/>
        <end position="362"/>
    </location>
</feature>
<evidence type="ECO:0000256" key="5">
    <source>
        <dbReference type="ARBA" id="ARBA00022692"/>
    </source>
</evidence>
<dbReference type="PANTHER" id="PTHR33908">
    <property type="entry name" value="MANNOSYLTRANSFERASE YKCB-RELATED"/>
    <property type="match status" value="1"/>
</dbReference>
<feature type="transmembrane region" description="Helical" evidence="8">
    <location>
        <begin position="202"/>
        <end position="222"/>
    </location>
</feature>
<accession>A0A833CDQ8</accession>
<evidence type="ECO:0000256" key="3">
    <source>
        <dbReference type="ARBA" id="ARBA00022676"/>
    </source>
</evidence>
<feature type="transmembrane region" description="Helical" evidence="8">
    <location>
        <begin position="81"/>
        <end position="102"/>
    </location>
</feature>
<comment type="subcellular location">
    <subcellularLocation>
        <location evidence="1">Cell membrane</location>
        <topology evidence="1">Multi-pass membrane protein</topology>
    </subcellularLocation>
</comment>
<feature type="transmembrane region" description="Helical" evidence="8">
    <location>
        <begin position="311"/>
        <end position="329"/>
    </location>
</feature>
<feature type="transmembrane region" description="Helical" evidence="8">
    <location>
        <begin position="255"/>
        <end position="275"/>
    </location>
</feature>
<comment type="caution">
    <text evidence="10">The sequence shown here is derived from an EMBL/GenBank/DDBJ whole genome shotgun (WGS) entry which is preliminary data.</text>
</comment>
<feature type="transmembrane region" description="Helical" evidence="8">
    <location>
        <begin position="287"/>
        <end position="305"/>
    </location>
</feature>
<dbReference type="GO" id="GO:0010041">
    <property type="term" value="P:response to iron(III) ion"/>
    <property type="evidence" value="ECO:0007669"/>
    <property type="project" value="TreeGrafter"/>
</dbReference>
<evidence type="ECO:0000259" key="9">
    <source>
        <dbReference type="Pfam" id="PF13231"/>
    </source>
</evidence>
<gene>
    <name evidence="10" type="ORF">F8R14_01130</name>
</gene>
<feature type="transmembrane region" description="Helical" evidence="8">
    <location>
        <begin position="162"/>
        <end position="190"/>
    </location>
</feature>
<evidence type="ECO:0000256" key="6">
    <source>
        <dbReference type="ARBA" id="ARBA00022989"/>
    </source>
</evidence>
<protein>
    <submittedName>
        <fullName evidence="10">Glycosyltransferase family 39 protein</fullName>
    </submittedName>
</protein>
<keyword evidence="5 8" id="KW-0812">Transmembrane</keyword>
<evidence type="ECO:0000256" key="1">
    <source>
        <dbReference type="ARBA" id="ARBA00004651"/>
    </source>
</evidence>
<feature type="transmembrane region" description="Helical" evidence="8">
    <location>
        <begin position="123"/>
        <end position="150"/>
    </location>
</feature>
<keyword evidence="4 10" id="KW-0808">Transferase</keyword>
<dbReference type="EMBL" id="WBKH01000001">
    <property type="protein sequence ID" value="KAB1479902.1"/>
    <property type="molecule type" value="Genomic_DNA"/>
</dbReference>
<dbReference type="GO" id="GO:0005886">
    <property type="term" value="C:plasma membrane"/>
    <property type="evidence" value="ECO:0007669"/>
    <property type="project" value="UniProtKB-SubCell"/>
</dbReference>
<dbReference type="Proteomes" id="UP000434554">
    <property type="component" value="Unassembled WGS sequence"/>
</dbReference>
<organism evidence="10 11">
    <name type="scientific">Veillonella seminalis</name>
    <dbReference type="NCBI Taxonomy" id="1502943"/>
    <lineage>
        <taxon>Bacteria</taxon>
        <taxon>Bacillati</taxon>
        <taxon>Bacillota</taxon>
        <taxon>Negativicutes</taxon>
        <taxon>Veillonellales</taxon>
        <taxon>Veillonellaceae</taxon>
        <taxon>Veillonella</taxon>
    </lineage>
</organism>
<proteinExistence type="predicted"/>
<keyword evidence="7 8" id="KW-0472">Membrane</keyword>
<reference evidence="10 11" key="1">
    <citation type="submission" date="2019-09" db="EMBL/GenBank/DDBJ databases">
        <title>Draft genome sequence of 3 type strains from the CCUG.</title>
        <authorList>
            <person name="Pineiro-Iglesias B."/>
            <person name="Tunovic T."/>
            <person name="Unosson C."/>
            <person name="Inganas E."/>
            <person name="Ohlen M."/>
            <person name="Cardew S."/>
            <person name="Jensie-Markopoulos S."/>
            <person name="Salva-Serra F."/>
            <person name="Jaen-Luchoro D."/>
            <person name="Karlsson R."/>
            <person name="Svensson-Stadler L."/>
            <person name="Chun J."/>
            <person name="Moore E."/>
        </authorList>
    </citation>
    <scope>NUCLEOTIDE SEQUENCE [LARGE SCALE GENOMIC DNA]</scope>
    <source>
        <strain evidence="10 11">CCUG 65427</strain>
    </source>
</reference>
<evidence type="ECO:0000256" key="4">
    <source>
        <dbReference type="ARBA" id="ARBA00022679"/>
    </source>
</evidence>
<evidence type="ECO:0000256" key="7">
    <source>
        <dbReference type="ARBA" id="ARBA00023136"/>
    </source>
</evidence>
<dbReference type="GO" id="GO:0009103">
    <property type="term" value="P:lipopolysaccharide biosynthetic process"/>
    <property type="evidence" value="ECO:0007669"/>
    <property type="project" value="UniProtKB-ARBA"/>
</dbReference>
<evidence type="ECO:0000256" key="2">
    <source>
        <dbReference type="ARBA" id="ARBA00022475"/>
    </source>
</evidence>
<dbReference type="InterPro" id="IPR050297">
    <property type="entry name" value="LipidA_mod_glycosyltrf_83"/>
</dbReference>
<name>A0A833CDQ8_9FIRM</name>
<keyword evidence="6 8" id="KW-1133">Transmembrane helix</keyword>
<feature type="transmembrane region" description="Helical" evidence="8">
    <location>
        <begin position="368"/>
        <end position="386"/>
    </location>
</feature>
<feature type="transmembrane region" description="Helical" evidence="8">
    <location>
        <begin position="391"/>
        <end position="410"/>
    </location>
</feature>
<sequence>MRLHRLSVICFLIALAMFAIGNGSLPITDPVESNYALTAKEMVMSGDWLSPQIYHIYWYDKPIMIYWLIALSYKIFGFTDFAARFPAALFGALSVGFFYQVVRSISGRRLVSLWSAMILGSSLEFWLLARGIVTDMVLLWATIGTLAYAYRGLMEKRTLFMLWAYLFAGIGVLTKGPVALVLPGILLLVFAAFMRSARMLRYIFAWQGILAFLIVVMPWYGYMYMTHGQDFIDAFLGLHNVVRATQSEHPEANHWWYYLVLFPLASLPWTGAVLYGMYYGWRFKQPFYIYSMIMGWGTLVFYTLMATKYPTYTFISLVPFSFLGAFGVVKILRPGRPRKLSWLIMGPAFFLWLVFGVASFYVPWGFWYLLYVLIVVGFILTGLMCWNQKRYMLPVVVTFMTMAIAGLVIHEGVQPLIEQRSSVAYAPIVAQYDGDIYYYGDYSASLVYYTDKDIVKINDSSFPSGESGRSDAWKGKNKMPVQSVAEVTNKFQAMINNREQILQGMTNTHGQPTRLPMGKEPTEPMPIDNPLPLRAMILVPDKYRASFENSPLYPMVQLQRVVNKVYIFETRSI</sequence>
<evidence type="ECO:0000313" key="11">
    <source>
        <dbReference type="Proteomes" id="UP000434554"/>
    </source>
</evidence>
<evidence type="ECO:0000256" key="8">
    <source>
        <dbReference type="SAM" id="Phobius"/>
    </source>
</evidence>
<dbReference type="GO" id="GO:0016763">
    <property type="term" value="F:pentosyltransferase activity"/>
    <property type="evidence" value="ECO:0007669"/>
    <property type="project" value="TreeGrafter"/>
</dbReference>
<evidence type="ECO:0000313" key="10">
    <source>
        <dbReference type="EMBL" id="KAB1479902.1"/>
    </source>
</evidence>
<feature type="domain" description="Glycosyltransferase RgtA/B/C/D-like" evidence="9">
    <location>
        <begin position="60"/>
        <end position="220"/>
    </location>
</feature>
<keyword evidence="3" id="KW-0328">Glycosyltransferase</keyword>
<dbReference type="AlphaFoldDB" id="A0A833CDQ8"/>
<dbReference type="GeneID" id="83054162"/>